<dbReference type="InterPro" id="IPR018060">
    <property type="entry name" value="HTH_AraC"/>
</dbReference>
<feature type="domain" description="HTH araC/xylS-type" evidence="4">
    <location>
        <begin position="193"/>
        <end position="291"/>
    </location>
</feature>
<keyword evidence="6" id="KW-1185">Reference proteome</keyword>
<evidence type="ECO:0000259" key="4">
    <source>
        <dbReference type="PROSITE" id="PS01124"/>
    </source>
</evidence>
<gene>
    <name evidence="5" type="ORF">NP603_00285</name>
</gene>
<dbReference type="InterPro" id="IPR050204">
    <property type="entry name" value="AraC_XylS_family_regulators"/>
</dbReference>
<dbReference type="PRINTS" id="PR00032">
    <property type="entry name" value="HTHARAC"/>
</dbReference>
<name>A0ABT1UBK5_9GAMM</name>
<dbReference type="PANTHER" id="PTHR46796:SF7">
    <property type="entry name" value="ARAC FAMILY TRANSCRIPTIONAL REGULATOR"/>
    <property type="match status" value="1"/>
</dbReference>
<dbReference type="Gene3D" id="1.10.10.60">
    <property type="entry name" value="Homeodomain-like"/>
    <property type="match status" value="2"/>
</dbReference>
<dbReference type="Pfam" id="PF12852">
    <property type="entry name" value="Cupin_6"/>
    <property type="match status" value="1"/>
</dbReference>
<keyword evidence="1" id="KW-0805">Transcription regulation</keyword>
<dbReference type="InterPro" id="IPR020449">
    <property type="entry name" value="Tscrpt_reg_AraC-type_HTH"/>
</dbReference>
<evidence type="ECO:0000256" key="3">
    <source>
        <dbReference type="ARBA" id="ARBA00023163"/>
    </source>
</evidence>
<evidence type="ECO:0000313" key="5">
    <source>
        <dbReference type="EMBL" id="MCQ8179530.1"/>
    </source>
</evidence>
<dbReference type="SMART" id="SM00342">
    <property type="entry name" value="HTH_ARAC"/>
    <property type="match status" value="1"/>
</dbReference>
<dbReference type="EMBL" id="JANIBM010000001">
    <property type="protein sequence ID" value="MCQ8179530.1"/>
    <property type="molecule type" value="Genomic_DNA"/>
</dbReference>
<dbReference type="PANTHER" id="PTHR46796">
    <property type="entry name" value="HTH-TYPE TRANSCRIPTIONAL ACTIVATOR RHAS-RELATED"/>
    <property type="match status" value="1"/>
</dbReference>
<accession>A0ABT1UBK5</accession>
<dbReference type="InterPro" id="IPR032783">
    <property type="entry name" value="AraC_lig"/>
</dbReference>
<evidence type="ECO:0000313" key="6">
    <source>
        <dbReference type="Proteomes" id="UP001524569"/>
    </source>
</evidence>
<keyword evidence="2" id="KW-0238">DNA-binding</keyword>
<dbReference type="Proteomes" id="UP001524569">
    <property type="component" value="Unassembled WGS sequence"/>
</dbReference>
<comment type="caution">
    <text evidence="5">The sequence shown here is derived from an EMBL/GenBank/DDBJ whole genome shotgun (WGS) entry which is preliminary data.</text>
</comment>
<evidence type="ECO:0000256" key="1">
    <source>
        <dbReference type="ARBA" id="ARBA00023015"/>
    </source>
</evidence>
<sequence>MDGLSAIFHSLSLRARLVFAGGLCGPWVVDHNSEQAIWFHLVTKGCGWVHSPAWPEPLRLETGDLVLFLPHARKHYLSYSPSDVRPDLPGARTAHWPQGDSGMVCGLIEPGVAPLPVWRTLPAEIVVRQRQAGPILAQLIELITAESGSGRFGSFAVIERLCDGIFLLAVRHCIESGSVQGGVFGAMADARLEKALALIHQEPWRDWTLNGLCAQVGLSKTALIQKFDRHFQLPPMEYLTRWRMQIAADWLSESGMTVEKVASRCGYDSLSSFSRAFKRCLGTSPGRYRRSHSGAEYPLIPIPE</sequence>
<keyword evidence="3" id="KW-0804">Transcription</keyword>
<dbReference type="RefSeq" id="WP_256608915.1">
    <property type="nucleotide sequence ID" value="NZ_JANIBM010000001.1"/>
</dbReference>
<dbReference type="InterPro" id="IPR018062">
    <property type="entry name" value="HTH_AraC-typ_CS"/>
</dbReference>
<dbReference type="InterPro" id="IPR009057">
    <property type="entry name" value="Homeodomain-like_sf"/>
</dbReference>
<protein>
    <submittedName>
        <fullName evidence="5">AraC family transcriptional regulator</fullName>
    </submittedName>
</protein>
<organism evidence="5 6">
    <name type="scientific">Methylomonas aurea</name>
    <dbReference type="NCBI Taxonomy" id="2952224"/>
    <lineage>
        <taxon>Bacteria</taxon>
        <taxon>Pseudomonadati</taxon>
        <taxon>Pseudomonadota</taxon>
        <taxon>Gammaproteobacteria</taxon>
        <taxon>Methylococcales</taxon>
        <taxon>Methylococcaceae</taxon>
        <taxon>Methylomonas</taxon>
    </lineage>
</organism>
<evidence type="ECO:0000256" key="2">
    <source>
        <dbReference type="ARBA" id="ARBA00023125"/>
    </source>
</evidence>
<proteinExistence type="predicted"/>
<reference evidence="5 6" key="1">
    <citation type="submission" date="2022-07" db="EMBL/GenBank/DDBJ databases">
        <title>Methylomonas rivi sp. nov., Methylomonas rosea sp. nov., Methylomonas aureus sp. nov. and Methylomonas subterranea sp. nov., four novel methanotrophs isolated from a freshwater creek and the deep terrestrial subsurface.</title>
        <authorList>
            <person name="Abin C."/>
            <person name="Sankaranarayanan K."/>
            <person name="Garner C."/>
            <person name="Sindelar R."/>
            <person name="Kotary K."/>
            <person name="Garner R."/>
            <person name="Barclay S."/>
            <person name="Lawson P."/>
            <person name="Krumholz L."/>
        </authorList>
    </citation>
    <scope>NUCLEOTIDE SEQUENCE [LARGE SCALE GENOMIC DNA]</scope>
    <source>
        <strain evidence="5 6">SURF-1</strain>
    </source>
</reference>
<dbReference type="PROSITE" id="PS00041">
    <property type="entry name" value="HTH_ARAC_FAMILY_1"/>
    <property type="match status" value="1"/>
</dbReference>
<dbReference type="PROSITE" id="PS01124">
    <property type="entry name" value="HTH_ARAC_FAMILY_2"/>
    <property type="match status" value="1"/>
</dbReference>
<dbReference type="SUPFAM" id="SSF46689">
    <property type="entry name" value="Homeodomain-like"/>
    <property type="match status" value="2"/>
</dbReference>
<dbReference type="Pfam" id="PF12833">
    <property type="entry name" value="HTH_18"/>
    <property type="match status" value="1"/>
</dbReference>